<dbReference type="CDD" id="cd00586">
    <property type="entry name" value="4HBT"/>
    <property type="match status" value="1"/>
</dbReference>
<dbReference type="NCBIfam" id="TIGR00051">
    <property type="entry name" value="YbgC/FadM family acyl-CoA thioesterase"/>
    <property type="match status" value="1"/>
</dbReference>
<evidence type="ECO:0000313" key="4">
    <source>
        <dbReference type="Proteomes" id="UP000269097"/>
    </source>
</evidence>
<keyword evidence="4" id="KW-1185">Reference proteome</keyword>
<dbReference type="Proteomes" id="UP000269097">
    <property type="component" value="Chromosome"/>
</dbReference>
<accession>A0A3G3JUC9</accession>
<dbReference type="SUPFAM" id="SSF54637">
    <property type="entry name" value="Thioesterase/thiol ester dehydrase-isomerase"/>
    <property type="match status" value="1"/>
</dbReference>
<gene>
    <name evidence="3" type="ORF">EAV92_02025</name>
</gene>
<dbReference type="PANTHER" id="PTHR31793:SF27">
    <property type="entry name" value="NOVEL THIOESTERASE SUPERFAMILY DOMAIN AND SAPOSIN A-TYPE DOMAIN CONTAINING PROTEIN (0610012H03RIK)"/>
    <property type="match status" value="1"/>
</dbReference>
<dbReference type="EMBL" id="CP033433">
    <property type="protein sequence ID" value="AYQ71467.1"/>
    <property type="molecule type" value="Genomic_DNA"/>
</dbReference>
<dbReference type="KEGG" id="coh:EAV92_02025"/>
<dbReference type="RefSeq" id="WP_123039530.1">
    <property type="nucleotide sequence ID" value="NZ_CP033433.1"/>
</dbReference>
<dbReference type="PIRSF" id="PIRSF003230">
    <property type="entry name" value="YbgC"/>
    <property type="match status" value="1"/>
</dbReference>
<dbReference type="InterPro" id="IPR029069">
    <property type="entry name" value="HotDog_dom_sf"/>
</dbReference>
<keyword evidence="2" id="KW-0378">Hydrolase</keyword>
<evidence type="ECO:0000256" key="1">
    <source>
        <dbReference type="ARBA" id="ARBA00005953"/>
    </source>
</evidence>
<dbReference type="Pfam" id="PF13279">
    <property type="entry name" value="4HBT_2"/>
    <property type="match status" value="1"/>
</dbReference>
<dbReference type="PANTHER" id="PTHR31793">
    <property type="entry name" value="4-HYDROXYBENZOYL-COA THIOESTERASE FAMILY MEMBER"/>
    <property type="match status" value="1"/>
</dbReference>
<comment type="similarity">
    <text evidence="1">Belongs to the 4-hydroxybenzoyl-CoA thioesterase family.</text>
</comment>
<proteinExistence type="inferred from homology"/>
<protein>
    <submittedName>
        <fullName evidence="3">Acyl-CoA thioesterase</fullName>
    </submittedName>
</protein>
<evidence type="ECO:0000313" key="3">
    <source>
        <dbReference type="EMBL" id="AYQ71467.1"/>
    </source>
</evidence>
<name>A0A3G3JUC9_9BACL</name>
<dbReference type="GO" id="GO:0047617">
    <property type="term" value="F:fatty acyl-CoA hydrolase activity"/>
    <property type="evidence" value="ECO:0007669"/>
    <property type="project" value="TreeGrafter"/>
</dbReference>
<organism evidence="3 4">
    <name type="scientific">Cohnella candidum</name>
    <dbReference type="NCBI Taxonomy" id="2674991"/>
    <lineage>
        <taxon>Bacteria</taxon>
        <taxon>Bacillati</taxon>
        <taxon>Bacillota</taxon>
        <taxon>Bacilli</taxon>
        <taxon>Bacillales</taxon>
        <taxon>Paenibacillaceae</taxon>
        <taxon>Cohnella</taxon>
    </lineage>
</organism>
<dbReference type="Gene3D" id="3.10.129.10">
    <property type="entry name" value="Hotdog Thioesterase"/>
    <property type="match status" value="1"/>
</dbReference>
<dbReference type="InterPro" id="IPR006684">
    <property type="entry name" value="YbgC/YbaW"/>
</dbReference>
<evidence type="ECO:0000256" key="2">
    <source>
        <dbReference type="ARBA" id="ARBA00022801"/>
    </source>
</evidence>
<reference evidence="3 4" key="1">
    <citation type="submission" date="2018-10" db="EMBL/GenBank/DDBJ databases">
        <title>Genome Sequence of Cohnella sp.</title>
        <authorList>
            <person name="Srinivasan S."/>
            <person name="Kim M.K."/>
        </authorList>
    </citation>
    <scope>NUCLEOTIDE SEQUENCE [LARGE SCALE GENOMIC DNA]</scope>
    <source>
        <strain evidence="3 4">18JY8-7</strain>
    </source>
</reference>
<dbReference type="InterPro" id="IPR050563">
    <property type="entry name" value="4-hydroxybenzoyl-CoA_TE"/>
</dbReference>
<dbReference type="AlphaFoldDB" id="A0A3G3JUC9"/>
<sequence length="159" mass="18276">MKTWYLHTLRVRYQETDQMKVVYHANYLNWFEIGRTEWVRHAGISYRDLENQGLLLPVTHMEASFLQPARYDDWVTVCTQMAEMSALRVRFQSRVVAGDLASEHGAAWQGDEPPGEILVAGSTRHVWVNAAWKPVRLDREAPDLFAKMKELAARSGSAD</sequence>